<organism evidence="2 3">
    <name type="scientific">Salvia divinorum</name>
    <name type="common">Maria pastora</name>
    <name type="synonym">Diviner's sage</name>
    <dbReference type="NCBI Taxonomy" id="28513"/>
    <lineage>
        <taxon>Eukaryota</taxon>
        <taxon>Viridiplantae</taxon>
        <taxon>Streptophyta</taxon>
        <taxon>Embryophyta</taxon>
        <taxon>Tracheophyta</taxon>
        <taxon>Spermatophyta</taxon>
        <taxon>Magnoliopsida</taxon>
        <taxon>eudicotyledons</taxon>
        <taxon>Gunneridae</taxon>
        <taxon>Pentapetalae</taxon>
        <taxon>asterids</taxon>
        <taxon>lamiids</taxon>
        <taxon>Lamiales</taxon>
        <taxon>Lamiaceae</taxon>
        <taxon>Nepetoideae</taxon>
        <taxon>Mentheae</taxon>
        <taxon>Salviinae</taxon>
        <taxon>Salvia</taxon>
        <taxon>Salvia subgen. Calosphace</taxon>
    </lineage>
</organism>
<dbReference type="EMBL" id="JBEAFC010000011">
    <property type="protein sequence ID" value="KAL1537184.1"/>
    <property type="molecule type" value="Genomic_DNA"/>
</dbReference>
<dbReference type="Proteomes" id="UP001567538">
    <property type="component" value="Unassembled WGS sequence"/>
</dbReference>
<evidence type="ECO:0000313" key="3">
    <source>
        <dbReference type="Proteomes" id="UP001567538"/>
    </source>
</evidence>
<reference evidence="2 3" key="1">
    <citation type="submission" date="2024-06" db="EMBL/GenBank/DDBJ databases">
        <title>A chromosome level genome sequence of Diviner's sage (Salvia divinorum).</title>
        <authorList>
            <person name="Ford S.A."/>
            <person name="Ro D.-K."/>
            <person name="Ness R.W."/>
            <person name="Phillips M.A."/>
        </authorList>
    </citation>
    <scope>NUCLEOTIDE SEQUENCE [LARGE SCALE GENOMIC DNA]</scope>
    <source>
        <strain evidence="2">SAF-2024a</strain>
        <tissue evidence="2">Leaf</tissue>
    </source>
</reference>
<sequence>MENLGGMGLSGESHDGDLIGRMRGDELESRSGSDSFEGASGGEDDNATHYTASKREKNTIGTLHSRFKNLKRKSAMRIQF</sequence>
<protein>
    <submittedName>
        <fullName evidence="2">Homeobox-leucine zipper protein ROC6-like</fullName>
    </submittedName>
</protein>
<keyword evidence="3" id="KW-1185">Reference proteome</keyword>
<dbReference type="AlphaFoldDB" id="A0ABD1FZB7"/>
<gene>
    <name evidence="2" type="ORF">AAHA92_29726</name>
</gene>
<feature type="compositionally biased region" description="Basic and acidic residues" evidence="1">
    <location>
        <begin position="12"/>
        <end position="31"/>
    </location>
</feature>
<proteinExistence type="predicted"/>
<evidence type="ECO:0000313" key="2">
    <source>
        <dbReference type="EMBL" id="KAL1537184.1"/>
    </source>
</evidence>
<feature type="region of interest" description="Disordered" evidence="1">
    <location>
        <begin position="1"/>
        <end position="58"/>
    </location>
</feature>
<name>A0ABD1FZB7_SALDI</name>
<evidence type="ECO:0000256" key="1">
    <source>
        <dbReference type="SAM" id="MobiDB-lite"/>
    </source>
</evidence>
<comment type="caution">
    <text evidence="2">The sequence shown here is derived from an EMBL/GenBank/DDBJ whole genome shotgun (WGS) entry which is preliminary data.</text>
</comment>
<accession>A0ABD1FZB7</accession>